<proteinExistence type="predicted"/>
<evidence type="ECO:0000313" key="2">
    <source>
        <dbReference type="Proteomes" id="UP000317465"/>
    </source>
</evidence>
<keyword evidence="1" id="KW-0540">Nuclease</keyword>
<keyword evidence="1" id="KW-0269">Exonuclease</keyword>
<organism evidence="1 2">
    <name type="scientific">Alistipes onderdonkii subsp. vulgaris</name>
    <dbReference type="NCBI Taxonomy" id="2585117"/>
    <lineage>
        <taxon>Bacteria</taxon>
        <taxon>Pseudomonadati</taxon>
        <taxon>Bacteroidota</taxon>
        <taxon>Bacteroidia</taxon>
        <taxon>Bacteroidales</taxon>
        <taxon>Rikenellaceae</taxon>
        <taxon>Alistipes</taxon>
    </lineage>
</organism>
<dbReference type="Proteomes" id="UP000317465">
    <property type="component" value="Chromosome"/>
</dbReference>
<keyword evidence="1" id="KW-0378">Hydrolase</keyword>
<reference evidence="1 2" key="1">
    <citation type="journal article" date="2020" name="Int. J. Syst. Evol. Microbiol.">
        <title>Alistipes communis sp. nov., Alistipes dispar sp. nov. and Alistipes onderdonkii subsp. vulgaris subsp. nov., isolated from human faeces, and creation of Alistipes onderdonkii subsp. onderdonkii subsp. nov.</title>
        <authorList>
            <person name="Sakamoto M."/>
            <person name="Ikeyama N."/>
            <person name="Ogata Y."/>
            <person name="Suda W."/>
            <person name="Iino T."/>
            <person name="Hattori M."/>
            <person name="Ohkuma M."/>
        </authorList>
    </citation>
    <scope>NUCLEOTIDE SEQUENCE [LARGE SCALE GENOMIC DNA]</scope>
    <source>
        <strain evidence="1 2">5CPYCFAH4</strain>
    </source>
</reference>
<gene>
    <name evidence="1" type="ORF">A5CPYCFAH4_22330</name>
</gene>
<evidence type="ECO:0000313" key="1">
    <source>
        <dbReference type="EMBL" id="BBL10009.1"/>
    </source>
</evidence>
<sequence>MFHGMTTTNNFTDKISNEEAAALPAIEFRGEIRIVDNERDIVPACKFLMKQRVIGFDTETRPSFRPGVTFRVSLLQLSTPQLCFLFRLNKIPFAKPILQVLESKEILKIGADVAGDLRSLRQIRHFRDAGFVDLQTIAPQWGIGEKSLRKLSAIVLGQRVSKAQRLSNWEAATFTDKQKLYAATDAWVCTAIYDRLLHTPQIKHPEL</sequence>
<name>A0ACA8QZD2_9BACT</name>
<accession>A0ACA8QZD2</accession>
<protein>
    <submittedName>
        <fullName evidence="1">3'-5' exonuclease</fullName>
    </submittedName>
</protein>
<keyword evidence="2" id="KW-1185">Reference proteome</keyword>
<dbReference type="EMBL" id="AP019737">
    <property type="protein sequence ID" value="BBL10009.1"/>
    <property type="molecule type" value="Genomic_DNA"/>
</dbReference>